<evidence type="ECO:0000256" key="4">
    <source>
        <dbReference type="ARBA" id="ARBA00022490"/>
    </source>
</evidence>
<dbReference type="PANTHER" id="PTHR43584:SF3">
    <property type="entry name" value="BIFUNCTIONAL PROTEIN GLMU"/>
    <property type="match status" value="1"/>
</dbReference>
<dbReference type="SUPFAM" id="SSF53448">
    <property type="entry name" value="Nucleotide-diphospho-sugar transferases"/>
    <property type="match status" value="1"/>
</dbReference>
<dbReference type="Gene3D" id="2.160.10.10">
    <property type="entry name" value="Hexapeptide repeat proteins"/>
    <property type="match status" value="1"/>
</dbReference>
<evidence type="ECO:0000259" key="17">
    <source>
        <dbReference type="Pfam" id="PF12804"/>
    </source>
</evidence>
<dbReference type="GO" id="GO:0003977">
    <property type="term" value="F:UDP-N-acetylglucosamine diphosphorylase activity"/>
    <property type="evidence" value="ECO:0007669"/>
    <property type="project" value="UniProtKB-EC"/>
</dbReference>
<evidence type="ECO:0000256" key="2">
    <source>
        <dbReference type="ARBA" id="ARBA00007707"/>
    </source>
</evidence>
<dbReference type="Gene3D" id="3.90.550.10">
    <property type="entry name" value="Spore Coat Polysaccharide Biosynthesis Protein SpsA, Chain A"/>
    <property type="match status" value="1"/>
</dbReference>
<evidence type="ECO:0000256" key="14">
    <source>
        <dbReference type="ARBA" id="ARBA00048247"/>
    </source>
</evidence>
<evidence type="ECO:0000256" key="16">
    <source>
        <dbReference type="ARBA" id="ARBA00049628"/>
    </source>
</evidence>
<keyword evidence="7" id="KW-0479">Metal-binding</keyword>
<evidence type="ECO:0000256" key="9">
    <source>
        <dbReference type="ARBA" id="ARBA00022960"/>
    </source>
</evidence>
<keyword evidence="12" id="KW-0012">Acyltransferase</keyword>
<keyword evidence="6" id="KW-0548">Nucleotidyltransferase</keyword>
<keyword evidence="13" id="KW-0961">Cell wall biogenesis/degradation</keyword>
<dbReference type="PANTHER" id="PTHR43584">
    <property type="entry name" value="NUCLEOTIDYL TRANSFERASE"/>
    <property type="match status" value="1"/>
</dbReference>
<dbReference type="GO" id="GO:0046872">
    <property type="term" value="F:metal ion binding"/>
    <property type="evidence" value="ECO:0007669"/>
    <property type="project" value="UniProtKB-KW"/>
</dbReference>
<dbReference type="Proteomes" id="UP000078368">
    <property type="component" value="Unassembled WGS sequence"/>
</dbReference>
<dbReference type="InterPro" id="IPR011004">
    <property type="entry name" value="Trimer_LpxA-like_sf"/>
</dbReference>
<comment type="caution">
    <text evidence="18">The sequence shown here is derived from an EMBL/GenBank/DDBJ whole genome shotgun (WGS) entry which is preliminary data.</text>
</comment>
<keyword evidence="8" id="KW-0460">Magnesium</keyword>
<comment type="catalytic activity">
    <reaction evidence="14">
        <text>alpha-D-glucosamine 1-phosphate + acetyl-CoA = N-acetyl-alpha-D-glucosamine 1-phosphate + CoA + H(+)</text>
        <dbReference type="Rhea" id="RHEA:13725"/>
        <dbReference type="ChEBI" id="CHEBI:15378"/>
        <dbReference type="ChEBI" id="CHEBI:57287"/>
        <dbReference type="ChEBI" id="CHEBI:57288"/>
        <dbReference type="ChEBI" id="CHEBI:57776"/>
        <dbReference type="ChEBI" id="CHEBI:58516"/>
        <dbReference type="EC" id="2.3.1.157"/>
    </reaction>
</comment>
<dbReference type="InterPro" id="IPR025877">
    <property type="entry name" value="MobA-like_NTP_Trfase"/>
</dbReference>
<dbReference type="GO" id="GO:0008360">
    <property type="term" value="P:regulation of cell shape"/>
    <property type="evidence" value="ECO:0007669"/>
    <property type="project" value="UniProtKB-KW"/>
</dbReference>
<evidence type="ECO:0000256" key="8">
    <source>
        <dbReference type="ARBA" id="ARBA00022842"/>
    </source>
</evidence>
<evidence type="ECO:0000256" key="10">
    <source>
        <dbReference type="ARBA" id="ARBA00022984"/>
    </source>
</evidence>
<dbReference type="GO" id="GO:0019134">
    <property type="term" value="F:glucosamine-1-phosphate N-acetyltransferase activity"/>
    <property type="evidence" value="ECO:0007669"/>
    <property type="project" value="UniProtKB-EC"/>
</dbReference>
<dbReference type="InterPro" id="IPR029044">
    <property type="entry name" value="Nucleotide-diphossugar_trans"/>
</dbReference>
<proteinExistence type="inferred from homology"/>
<evidence type="ECO:0000313" key="19">
    <source>
        <dbReference type="Proteomes" id="UP000078368"/>
    </source>
</evidence>
<dbReference type="Pfam" id="PF12804">
    <property type="entry name" value="NTP_transf_3"/>
    <property type="match status" value="1"/>
</dbReference>
<keyword evidence="10" id="KW-0573">Peptidoglycan synthesis</keyword>
<accession>A0A179B6V2</accession>
<dbReference type="GO" id="GO:0071555">
    <property type="term" value="P:cell wall organization"/>
    <property type="evidence" value="ECO:0007669"/>
    <property type="project" value="UniProtKB-KW"/>
</dbReference>
<name>A0A179B6V2_9ACTO</name>
<evidence type="ECO:0000256" key="3">
    <source>
        <dbReference type="ARBA" id="ARBA00007947"/>
    </source>
</evidence>
<keyword evidence="9" id="KW-0133">Cell shape</keyword>
<dbReference type="SUPFAM" id="SSF51161">
    <property type="entry name" value="Trimeric LpxA-like enzymes"/>
    <property type="match status" value="1"/>
</dbReference>
<dbReference type="STRING" id="1823756.A4H34_04260"/>
<evidence type="ECO:0000313" key="18">
    <source>
        <dbReference type="EMBL" id="OAP87089.1"/>
    </source>
</evidence>
<evidence type="ECO:0000256" key="6">
    <source>
        <dbReference type="ARBA" id="ARBA00022695"/>
    </source>
</evidence>
<comment type="function">
    <text evidence="16">Catalyzes the last two sequential reactions in the de novo biosynthetic pathway for UDP-N-acetylglucosamine (UDP-GlcNAc). The C-terminal domain catalyzes the transfer of acetyl group from acetyl coenzyme A to glucosamine-1-phosphate (GlcN-1-P) to produce N-acetylglucosamine-1-phosphate (GlcNAc-1-P), which is converted into UDP-GlcNAc by the transfer of uridine 5-monophosphate (from uridine 5-triphosphate), a reaction catalyzed by the N-terminal domain.</text>
</comment>
<evidence type="ECO:0000256" key="7">
    <source>
        <dbReference type="ARBA" id="ARBA00022723"/>
    </source>
</evidence>
<dbReference type="GO" id="GO:0009252">
    <property type="term" value="P:peptidoglycan biosynthetic process"/>
    <property type="evidence" value="ECO:0007669"/>
    <property type="project" value="UniProtKB-KW"/>
</dbReference>
<dbReference type="AlphaFoldDB" id="A0A179B6V2"/>
<sequence>MKSEIPKVLHPMCGRTLLGHAIFAARGLAPDHIAVVVRHERDRVAAHAAECDPGITIADQDEIKGTGRALWCGLRALPADLSGPVVVTAGDTPLLSADVLLRLLGRHEGNAVTVLTAVVPDPTGYGRIVRDAEGTVAGVVEHKDATQEQREIAEINTSTYVFDADFLRGAIGGLDTENAQGEMYLTDVVAKAYESGAGVGSYVVEDSWLVEGCNDLVQLAALREQMNRRTLEAWMRSGAAIVDPATTSIDVTVALAPDCRILPGTGLYGTTSIAKGALVGPGEFTNALVGEGVDARHVVVRDAAVEAGTALPPYTVLTGGARAAGVSE</sequence>
<keyword evidence="11" id="KW-0511">Multifunctional enzyme</keyword>
<protein>
    <submittedName>
        <fullName evidence="18">UDP-N-acetylglucosamine diphosphorylase</fullName>
    </submittedName>
</protein>
<evidence type="ECO:0000256" key="5">
    <source>
        <dbReference type="ARBA" id="ARBA00022679"/>
    </source>
</evidence>
<keyword evidence="5" id="KW-0808">Transferase</keyword>
<keyword evidence="4" id="KW-0963">Cytoplasm</keyword>
<dbReference type="InterPro" id="IPR050065">
    <property type="entry name" value="GlmU-like"/>
</dbReference>
<organism evidence="18 19">
    <name type="scientific">Peptidiphaga gingivicola</name>
    <dbReference type="NCBI Taxonomy" id="2741497"/>
    <lineage>
        <taxon>Bacteria</taxon>
        <taxon>Bacillati</taxon>
        <taxon>Actinomycetota</taxon>
        <taxon>Actinomycetes</taxon>
        <taxon>Actinomycetales</taxon>
        <taxon>Actinomycetaceae</taxon>
        <taxon>Peptidiphaga</taxon>
    </lineage>
</organism>
<evidence type="ECO:0000256" key="1">
    <source>
        <dbReference type="ARBA" id="ARBA00001946"/>
    </source>
</evidence>
<comment type="similarity">
    <text evidence="3">In the N-terminal section; belongs to the N-acetylglucosamine-1-phosphate uridyltransferase family.</text>
</comment>
<keyword evidence="19" id="KW-1185">Reference proteome</keyword>
<reference evidence="18 19" key="1">
    <citation type="submission" date="2016-04" db="EMBL/GenBank/DDBJ databases">
        <title>Peptidophaga gingivicola gen. nov., sp. nov., isolated from human subgingival plaque.</title>
        <authorList>
            <person name="Beall C.J."/>
            <person name="Mokrzan E.M."/>
            <person name="Griffen A.L."/>
            <person name="Leys E.J."/>
        </authorList>
    </citation>
    <scope>NUCLEOTIDE SEQUENCE [LARGE SCALE GENOMIC DNA]</scope>
    <source>
        <strain evidence="18 19">BA112</strain>
    </source>
</reference>
<evidence type="ECO:0000256" key="11">
    <source>
        <dbReference type="ARBA" id="ARBA00023268"/>
    </source>
</evidence>
<evidence type="ECO:0000256" key="15">
    <source>
        <dbReference type="ARBA" id="ARBA00048493"/>
    </source>
</evidence>
<comment type="catalytic activity">
    <reaction evidence="15">
        <text>N-acetyl-alpha-D-glucosamine 1-phosphate + UTP + H(+) = UDP-N-acetyl-alpha-D-glucosamine + diphosphate</text>
        <dbReference type="Rhea" id="RHEA:13509"/>
        <dbReference type="ChEBI" id="CHEBI:15378"/>
        <dbReference type="ChEBI" id="CHEBI:33019"/>
        <dbReference type="ChEBI" id="CHEBI:46398"/>
        <dbReference type="ChEBI" id="CHEBI:57705"/>
        <dbReference type="ChEBI" id="CHEBI:57776"/>
        <dbReference type="EC" id="2.7.7.23"/>
    </reaction>
</comment>
<comment type="similarity">
    <text evidence="2">In the C-terminal section; belongs to the transferase hexapeptide repeat family.</text>
</comment>
<evidence type="ECO:0000256" key="13">
    <source>
        <dbReference type="ARBA" id="ARBA00023316"/>
    </source>
</evidence>
<evidence type="ECO:0000256" key="12">
    <source>
        <dbReference type="ARBA" id="ARBA00023315"/>
    </source>
</evidence>
<comment type="cofactor">
    <cofactor evidence="1">
        <name>Mg(2+)</name>
        <dbReference type="ChEBI" id="CHEBI:18420"/>
    </cofactor>
</comment>
<dbReference type="EMBL" id="LVZK01000001">
    <property type="protein sequence ID" value="OAP87089.1"/>
    <property type="molecule type" value="Genomic_DNA"/>
</dbReference>
<gene>
    <name evidence="18" type="ORF">A4H34_04260</name>
</gene>
<dbReference type="CDD" id="cd02540">
    <property type="entry name" value="GT2_GlmU_N_bac"/>
    <property type="match status" value="1"/>
</dbReference>
<feature type="domain" description="MobA-like NTP transferase" evidence="17">
    <location>
        <begin position="3"/>
        <end position="117"/>
    </location>
</feature>